<dbReference type="STRING" id="1802593.A2172_02450"/>
<keyword evidence="1" id="KW-0472">Membrane</keyword>
<dbReference type="AlphaFoldDB" id="A0A1G1W796"/>
<keyword evidence="1" id="KW-0812">Transmembrane</keyword>
<dbReference type="InterPro" id="IPR013783">
    <property type="entry name" value="Ig-like_fold"/>
</dbReference>
<feature type="transmembrane region" description="Helical" evidence="1">
    <location>
        <begin position="435"/>
        <end position="468"/>
    </location>
</feature>
<sequence length="522" mass="56558">MKTAKLILIFIFTLQFLLIPFVAKPVHAATASLFLSPSYGSHYVGEKFYVMIYVSGDASTNAYEVHIGTSNMTVTGISTGGSICNLYPSPPSYTNSSAFFQCGLPTPGYLGSSGYIGAVVVKGNSPGTGTVSIQGGSKILANDGAGTNIISGLGSASFQILPPPTAAPTVTSSTHPNQDKWYKKSDVSLSWTGAGNNFVYTLDNSPETSPGTGSPTLEKSKTYTGLKDGIWYFHVRVQGSSGWSETTHFRIQIDTTPPLPFKPEADPKENATSPPIIAFAAKDETSGVDHYEIRVDNSAWVVVSAPYKMARISSGEHLIEIKAVDKAGNERIGSVKVTVKEIPSPVITKPTNGSFVPYTDELLIQGHSSPGDSVEIFLDGKKIAKVVADKNGNFEFTYKGLLKRGKHTIYAVAVTPANIESRRSKEVVFALDPQAFVVIGFVIPGVAIFTSLLTAIFIFVLIILLLFFKSRRFKKRLLIILGQLEKEVEKDLETFKVDQKAEKKVEEDFEKVEEEIAGKEKK</sequence>
<gene>
    <name evidence="2" type="ORF">A2172_02450</name>
</gene>
<reference evidence="2 3" key="1">
    <citation type="journal article" date="2016" name="Nat. Commun.">
        <title>Thousands of microbial genomes shed light on interconnected biogeochemical processes in an aquifer system.</title>
        <authorList>
            <person name="Anantharaman K."/>
            <person name="Brown C.T."/>
            <person name="Hug L.A."/>
            <person name="Sharon I."/>
            <person name="Castelle C.J."/>
            <person name="Probst A.J."/>
            <person name="Thomas B.C."/>
            <person name="Singh A."/>
            <person name="Wilkins M.J."/>
            <person name="Karaoz U."/>
            <person name="Brodie E.L."/>
            <person name="Williams K.H."/>
            <person name="Hubbard S.S."/>
            <person name="Banfield J.F."/>
        </authorList>
    </citation>
    <scope>NUCLEOTIDE SEQUENCE [LARGE SCALE GENOMIC DNA]</scope>
</reference>
<evidence type="ECO:0000313" key="3">
    <source>
        <dbReference type="Proteomes" id="UP000176631"/>
    </source>
</evidence>
<evidence type="ECO:0000256" key="1">
    <source>
        <dbReference type="SAM" id="Phobius"/>
    </source>
</evidence>
<dbReference type="Gene3D" id="2.60.40.10">
    <property type="entry name" value="Immunoglobulins"/>
    <property type="match status" value="1"/>
</dbReference>
<evidence type="ECO:0000313" key="2">
    <source>
        <dbReference type="EMBL" id="OGY23217.1"/>
    </source>
</evidence>
<evidence type="ECO:0008006" key="4">
    <source>
        <dbReference type="Google" id="ProtNLM"/>
    </source>
</evidence>
<dbReference type="Proteomes" id="UP000176631">
    <property type="component" value="Unassembled WGS sequence"/>
</dbReference>
<name>A0A1G1W796_9BACT</name>
<protein>
    <recommendedName>
        <fullName evidence="4">Bacterial Ig-like domain-containing protein</fullName>
    </recommendedName>
</protein>
<accession>A0A1G1W796</accession>
<keyword evidence="1" id="KW-1133">Transmembrane helix</keyword>
<dbReference type="EMBL" id="MHCP01000028">
    <property type="protein sequence ID" value="OGY23217.1"/>
    <property type="molecule type" value="Genomic_DNA"/>
</dbReference>
<organism evidence="2 3">
    <name type="scientific">Candidatus Woykebacteria bacterium RBG_13_40_15</name>
    <dbReference type="NCBI Taxonomy" id="1802593"/>
    <lineage>
        <taxon>Bacteria</taxon>
        <taxon>Candidatus Woykeibacteriota</taxon>
    </lineage>
</organism>
<proteinExistence type="predicted"/>
<comment type="caution">
    <text evidence="2">The sequence shown here is derived from an EMBL/GenBank/DDBJ whole genome shotgun (WGS) entry which is preliminary data.</text>
</comment>